<keyword evidence="2" id="KW-1185">Reference proteome</keyword>
<organism evidence="1 2">
    <name type="scientific">Xenorhabdus poinarii G6</name>
    <dbReference type="NCBI Taxonomy" id="1354304"/>
    <lineage>
        <taxon>Bacteria</taxon>
        <taxon>Pseudomonadati</taxon>
        <taxon>Pseudomonadota</taxon>
        <taxon>Gammaproteobacteria</taxon>
        <taxon>Enterobacterales</taxon>
        <taxon>Morganellaceae</taxon>
        <taxon>Xenorhabdus</taxon>
    </lineage>
</organism>
<sequence length="78" mass="8711">MTQDPNELHQLAQGFHANLVKECEKNHALMQHIQELEATPETVGGNPPSDLSTARFSIVQRTVHHITIVGRGSIFARR</sequence>
<dbReference type="KEGG" id="xpo:XPG1_3261"/>
<reference evidence="1 2" key="1">
    <citation type="submission" date="2013-07" db="EMBL/GenBank/DDBJ databases">
        <authorList>
            <person name="Genoscope - CEA"/>
        </authorList>
    </citation>
    <scope>NUCLEOTIDE SEQUENCE [LARGE SCALE GENOMIC DNA]</scope>
    <source>
        <strain evidence="1 2">G6</strain>
    </source>
</reference>
<dbReference type="AlphaFoldDB" id="A0A068R6J7"/>
<dbReference type="EMBL" id="FO704551">
    <property type="protein sequence ID" value="CDG22897.1"/>
    <property type="molecule type" value="Genomic_DNA"/>
</dbReference>
<dbReference type="HOGENOM" id="CLU_2621247_0_0_6"/>
<evidence type="ECO:0000313" key="2">
    <source>
        <dbReference type="Proteomes" id="UP000032735"/>
    </source>
</evidence>
<protein>
    <submittedName>
        <fullName evidence="1">Uncharacterized protein</fullName>
    </submittedName>
</protein>
<dbReference type="Proteomes" id="UP000032735">
    <property type="component" value="Chromosome"/>
</dbReference>
<accession>A0A068R6J7</accession>
<evidence type="ECO:0000313" key="1">
    <source>
        <dbReference type="EMBL" id="CDG22897.1"/>
    </source>
</evidence>
<name>A0A068R6J7_9GAMM</name>
<proteinExistence type="predicted"/>
<gene>
    <name evidence="1" type="ORF">XPG1_3261</name>
</gene>